<evidence type="ECO:0000313" key="4">
    <source>
        <dbReference type="Proteomes" id="UP000285092"/>
    </source>
</evidence>
<protein>
    <recommendedName>
        <fullName evidence="2">Inositolphosphotransferase Aur1/Ipt1 domain-containing protein</fullName>
    </recommendedName>
</protein>
<evidence type="ECO:0000256" key="1">
    <source>
        <dbReference type="SAM" id="Phobius"/>
    </source>
</evidence>
<keyword evidence="1" id="KW-0472">Membrane</keyword>
<feature type="transmembrane region" description="Helical" evidence="1">
    <location>
        <begin position="304"/>
        <end position="321"/>
    </location>
</feature>
<gene>
    <name evidence="3" type="ORF">D2V04_07200</name>
</gene>
<keyword evidence="1" id="KW-1133">Transmembrane helix</keyword>
<feature type="transmembrane region" description="Helical" evidence="1">
    <location>
        <begin position="271"/>
        <end position="292"/>
    </location>
</feature>
<accession>A0A418NKA7</accession>
<comment type="caution">
    <text evidence="3">The sequence shown here is derived from an EMBL/GenBank/DDBJ whole genome shotgun (WGS) entry which is preliminary data.</text>
</comment>
<sequence>MLTISHYRLRSMSMRDESIRRWIGEVPIYGIALALFALCVVLLTGKGISLDAEPAAANAWLYLVAIIAWLSVDTAVYLARRRPSEPIAALHRRYAGPTAAQRWLAGTPLLALCVLLMPFFSKMKAAIPLFNDYTWDARFIAWDRAIFFGHDAWQVLQPLVGYPPITAALAFLYHAWLLLLYLGCLYFAFAAIDPAIRRRFFLTYVLAWSVIGGGVATLLASVGPCFVGPLFGDPAFDAQMAYLRAADGQIPVMTLSVQEMLLDWHLADADGLGSGITAMPSMHVAIAFLFWLATRRVSPMVGRWFLAFFVAIWIGSVHLAYHYAVDGLVSVVLVAMLWRASDWIFKWWDARVAASAARIQPILRTKTVPAE</sequence>
<dbReference type="GO" id="GO:0016020">
    <property type="term" value="C:membrane"/>
    <property type="evidence" value="ECO:0007669"/>
    <property type="project" value="UniProtKB-SubCell"/>
</dbReference>
<proteinExistence type="predicted"/>
<dbReference type="EMBL" id="QXFK01000014">
    <property type="protein sequence ID" value="RIV79730.1"/>
    <property type="molecule type" value="Genomic_DNA"/>
</dbReference>
<evidence type="ECO:0000313" key="3">
    <source>
        <dbReference type="EMBL" id="RIV79730.1"/>
    </source>
</evidence>
<keyword evidence="4" id="KW-1185">Reference proteome</keyword>
<reference evidence="3 4" key="1">
    <citation type="submission" date="2018-08" db="EMBL/GenBank/DDBJ databases">
        <title>Altererythrobacter sp.Ery1 and Ery12, the genome sequencing of novel strains in genus Alterythrobacter.</title>
        <authorList>
            <person name="Cheng H."/>
            <person name="Wu Y.-H."/>
            <person name="Fang C."/>
            <person name="Xu X.-W."/>
        </authorList>
    </citation>
    <scope>NUCLEOTIDE SEQUENCE [LARGE SCALE GENOMIC DNA]</scope>
    <source>
        <strain evidence="3 4">Ery1</strain>
    </source>
</reference>
<feature type="transmembrane region" description="Helical" evidence="1">
    <location>
        <begin position="59"/>
        <end position="79"/>
    </location>
</feature>
<feature type="transmembrane region" description="Helical" evidence="1">
    <location>
        <begin position="165"/>
        <end position="189"/>
    </location>
</feature>
<organism evidence="3 4">
    <name type="scientific">Pelagerythrobacter aerophilus</name>
    <dbReference type="NCBI Taxonomy" id="2306995"/>
    <lineage>
        <taxon>Bacteria</taxon>
        <taxon>Pseudomonadati</taxon>
        <taxon>Pseudomonadota</taxon>
        <taxon>Alphaproteobacteria</taxon>
        <taxon>Sphingomonadales</taxon>
        <taxon>Erythrobacteraceae</taxon>
        <taxon>Pelagerythrobacter</taxon>
    </lineage>
</organism>
<feature type="transmembrane region" description="Helical" evidence="1">
    <location>
        <begin position="201"/>
        <end position="222"/>
    </location>
</feature>
<feature type="transmembrane region" description="Helical" evidence="1">
    <location>
        <begin position="100"/>
        <end position="120"/>
    </location>
</feature>
<dbReference type="Proteomes" id="UP000285092">
    <property type="component" value="Unassembled WGS sequence"/>
</dbReference>
<evidence type="ECO:0000259" key="2">
    <source>
        <dbReference type="Pfam" id="PF14378"/>
    </source>
</evidence>
<feature type="domain" description="Inositolphosphotransferase Aur1/Ipt1" evidence="2">
    <location>
        <begin position="139"/>
        <end position="338"/>
    </location>
</feature>
<dbReference type="AlphaFoldDB" id="A0A418NKA7"/>
<keyword evidence="1" id="KW-0812">Transmembrane</keyword>
<feature type="transmembrane region" description="Helical" evidence="1">
    <location>
        <begin position="21"/>
        <end position="44"/>
    </location>
</feature>
<dbReference type="OrthoDB" id="9816314at2"/>
<dbReference type="Pfam" id="PF14378">
    <property type="entry name" value="PAP2_3"/>
    <property type="match status" value="1"/>
</dbReference>
<name>A0A418NKA7_9SPHN</name>
<dbReference type="InterPro" id="IPR026841">
    <property type="entry name" value="Aur1/Ipt1"/>
</dbReference>